<evidence type="ECO:0000259" key="2">
    <source>
        <dbReference type="Pfam" id="PF04236"/>
    </source>
</evidence>
<feature type="domain" description="DDE-1" evidence="1">
    <location>
        <begin position="309"/>
        <end position="434"/>
    </location>
</feature>
<dbReference type="InterPro" id="IPR007350">
    <property type="entry name" value="Transposase_Tc5_C"/>
</dbReference>
<dbReference type="InterPro" id="IPR004875">
    <property type="entry name" value="DDE_SF_endonuclease_dom"/>
</dbReference>
<feature type="domain" description="Transposase Tc5 C-terminal" evidence="2">
    <location>
        <begin position="465"/>
        <end position="525"/>
    </location>
</feature>
<accession>E3NHE4</accession>
<reference evidence="3" key="1">
    <citation type="submission" date="2007-07" db="EMBL/GenBank/DDBJ databases">
        <title>PCAP assembly of the Caenorhabditis remanei genome.</title>
        <authorList>
            <consortium name="The Caenorhabditis remanei Sequencing Consortium"/>
            <person name="Wilson R.K."/>
        </authorList>
    </citation>
    <scope>NUCLEOTIDE SEQUENCE [LARGE SCALE GENOMIC DNA]</scope>
    <source>
        <strain evidence="3">PB4641</strain>
    </source>
</reference>
<dbReference type="PANTHER" id="PTHR32525">
    <property type="entry name" value="PROTEIN-TYROSINE-PHOSPHATASE"/>
    <property type="match status" value="1"/>
</dbReference>
<dbReference type="GO" id="GO:0003676">
    <property type="term" value="F:nucleic acid binding"/>
    <property type="evidence" value="ECO:0007669"/>
    <property type="project" value="InterPro"/>
</dbReference>
<dbReference type="OMA" id="NIHAMAS"/>
<dbReference type="Proteomes" id="UP000008281">
    <property type="component" value="Unassembled WGS sequence"/>
</dbReference>
<dbReference type="Pfam" id="PF04236">
    <property type="entry name" value="Transp_Tc5_C"/>
    <property type="match status" value="1"/>
</dbReference>
<evidence type="ECO:0008006" key="5">
    <source>
        <dbReference type="Google" id="ProtNLM"/>
    </source>
</evidence>
<protein>
    <recommendedName>
        <fullName evidence="5">HTH CENPB-type domain-containing protein</fullName>
    </recommendedName>
</protein>
<sequence length="526" mass="60276">MSADRILDYCTSYWRGLSKRPKLDEQEQRAATAVLEILNAAEEGDFQINSEEFFTEFEDDARDISWTPGDEVYDAMKVYDDVIQEPGKPNMIQFSLGKFVELDKVEEAVKYYGSKKAFNNNGSKARPPLETMKKLFRFIKDTNLLKKLRNYEQIGSVKFARANNLQFLSEELKKEVTKHLHNGKILHDATLRFLIAEIRKKHNLEIQNFEASDTWIAKWKRGFGLSSRKITKFVARIRHKNKDQMEKDSKKFVRVANREMASYPLSNVFNADQSGFQLEMHTGRTLAFTGSKDVPCVVQNVSSTTHSYTVMPLIAADGTLHNKLFVTLKERNGRWPKNGHWKADNLVVTCHTSHIMTKNLMRTFFEKVVFDSSMPDDILLCVDSWGSWKDGAAIDSVKPPSHKLKIMIIPPGCTGSVQPCDVGIFGGIKKVVKTVTGYAQLTCPDHKLFSRDQTLKLKDWARNAWAACGYDVPRPPFFKTPAEELFPRDVARPCDEPNCTATSMIRCLYCDKYFCFKDMFIKFHEC</sequence>
<dbReference type="OrthoDB" id="5852425at2759"/>
<organism evidence="4">
    <name type="scientific">Caenorhabditis remanei</name>
    <name type="common">Caenorhabditis vulgaris</name>
    <dbReference type="NCBI Taxonomy" id="31234"/>
    <lineage>
        <taxon>Eukaryota</taxon>
        <taxon>Metazoa</taxon>
        <taxon>Ecdysozoa</taxon>
        <taxon>Nematoda</taxon>
        <taxon>Chromadorea</taxon>
        <taxon>Rhabditida</taxon>
        <taxon>Rhabditina</taxon>
        <taxon>Rhabditomorpha</taxon>
        <taxon>Rhabditoidea</taxon>
        <taxon>Rhabditidae</taxon>
        <taxon>Peloderinae</taxon>
        <taxon>Caenorhabditis</taxon>
    </lineage>
</organism>
<dbReference type="PANTHER" id="PTHR32525:SF0">
    <property type="entry name" value="DOMAIN OF UNKNOWN FUNCTION WSN DOMAIN-CONTAINING PROTEIN-RELATED"/>
    <property type="match status" value="1"/>
</dbReference>
<gene>
    <name evidence="3" type="ORF">CRE_15748</name>
</gene>
<dbReference type="EMBL" id="DS268674">
    <property type="protein sequence ID" value="EFO98005.1"/>
    <property type="molecule type" value="Genomic_DNA"/>
</dbReference>
<dbReference type="eggNOG" id="KOG3105">
    <property type="taxonomic scope" value="Eukaryota"/>
</dbReference>
<proteinExistence type="predicted"/>
<evidence type="ECO:0000313" key="3">
    <source>
        <dbReference type="EMBL" id="EFO98005.1"/>
    </source>
</evidence>
<dbReference type="AlphaFoldDB" id="E3NHE4"/>
<dbReference type="InParanoid" id="E3NHE4"/>
<name>E3NHE4_CAERE</name>
<dbReference type="Pfam" id="PF03184">
    <property type="entry name" value="DDE_1"/>
    <property type="match status" value="1"/>
</dbReference>
<evidence type="ECO:0000313" key="4">
    <source>
        <dbReference type="Proteomes" id="UP000008281"/>
    </source>
</evidence>
<keyword evidence="4" id="KW-1185">Reference proteome</keyword>
<evidence type="ECO:0000259" key="1">
    <source>
        <dbReference type="Pfam" id="PF03184"/>
    </source>
</evidence>
<dbReference type="HOGENOM" id="CLU_021331_0_0_1"/>